<keyword evidence="3" id="KW-1185">Reference proteome</keyword>
<organism evidence="2 3">
    <name type="scientific">Pseudodesulfovibrio mercurii</name>
    <dbReference type="NCBI Taxonomy" id="641491"/>
    <lineage>
        <taxon>Bacteria</taxon>
        <taxon>Pseudomonadati</taxon>
        <taxon>Thermodesulfobacteriota</taxon>
        <taxon>Desulfovibrionia</taxon>
        <taxon>Desulfovibrionales</taxon>
        <taxon>Desulfovibrionaceae</taxon>
    </lineage>
</organism>
<sequence length="149" mass="16155">MGSDGNKIHKLEAVHAEKEGAEGAAQAAPAAAVNATSRDMSKVAVIVSLLVVVLLVIFFFGMNRNIAGLTEEVKSLGELRQDVSQLDGRMVKMEEGLPLEMKRLLALDMVNEMAMKSAYLGNTLEDQALRDKMQGILESLKEVRGALEK</sequence>
<evidence type="ECO:0000313" key="3">
    <source>
        <dbReference type="Proteomes" id="UP000007845"/>
    </source>
</evidence>
<keyword evidence="1" id="KW-0472">Membrane</keyword>
<evidence type="ECO:0000256" key="1">
    <source>
        <dbReference type="SAM" id="Phobius"/>
    </source>
</evidence>
<name>F0JE20_9BACT</name>
<dbReference type="OrthoDB" id="5459215at2"/>
<gene>
    <name evidence="2" type="ORF">DND132_0243</name>
</gene>
<dbReference type="Proteomes" id="UP000007845">
    <property type="component" value="Chromosome"/>
</dbReference>
<feature type="transmembrane region" description="Helical" evidence="1">
    <location>
        <begin position="43"/>
        <end position="62"/>
    </location>
</feature>
<dbReference type="KEGG" id="ddn:DND132_0243"/>
<keyword evidence="1" id="KW-1133">Transmembrane helix</keyword>
<keyword evidence="1" id="KW-0812">Transmembrane</keyword>
<dbReference type="eggNOG" id="ENOG50349KX">
    <property type="taxonomic scope" value="Bacteria"/>
</dbReference>
<dbReference type="EMBL" id="CP003220">
    <property type="protein sequence ID" value="EGB13460.1"/>
    <property type="molecule type" value="Genomic_DNA"/>
</dbReference>
<dbReference type="STRING" id="641491.DND132_0243"/>
<accession>F0JE20</accession>
<dbReference type="HOGENOM" id="CLU_117544_0_0_7"/>
<evidence type="ECO:0000313" key="2">
    <source>
        <dbReference type="EMBL" id="EGB13460.1"/>
    </source>
</evidence>
<protein>
    <submittedName>
        <fullName evidence="2">Uncharacterized protein</fullName>
    </submittedName>
</protein>
<reference evidence="2 3" key="1">
    <citation type="journal article" date="2011" name="J. Bacteriol.">
        <title>Genome sequence of the mercury-methylating strain Desulfovibrio desulfuricans ND132.</title>
        <authorList>
            <person name="Brown S.D."/>
            <person name="Gilmour C.C."/>
            <person name="Kucken A.M."/>
            <person name="Wall J.D."/>
            <person name="Elias D.A."/>
            <person name="Brandt C.C."/>
            <person name="Podar M."/>
            <person name="Chertkov O."/>
            <person name="Held B."/>
            <person name="Bruce D.C."/>
            <person name="Detter J.C."/>
            <person name="Tapia R."/>
            <person name="Han C.S."/>
            <person name="Goodwin L.A."/>
            <person name="Cheng J.F."/>
            <person name="Pitluck S."/>
            <person name="Woyke T."/>
            <person name="Mikhailova N."/>
            <person name="Ivanova N.N."/>
            <person name="Han J."/>
            <person name="Lucas S."/>
            <person name="Lapidus A.L."/>
            <person name="Land M.L."/>
            <person name="Hauser L.J."/>
            <person name="Palumbo A.V."/>
        </authorList>
    </citation>
    <scope>NUCLEOTIDE SEQUENCE [LARGE SCALE GENOMIC DNA]</scope>
    <source>
        <strain evidence="2 3">ND132</strain>
    </source>
</reference>
<dbReference type="AlphaFoldDB" id="F0JE20"/>
<proteinExistence type="predicted"/>